<dbReference type="GO" id="GO:0003677">
    <property type="term" value="F:DNA binding"/>
    <property type="evidence" value="ECO:0007669"/>
    <property type="project" value="UniProtKB-KW"/>
</dbReference>
<dbReference type="CDD" id="cd01189">
    <property type="entry name" value="INT_ICEBs1_C_like"/>
    <property type="match status" value="1"/>
</dbReference>
<comment type="caution">
    <text evidence="7">The sequence shown here is derived from an EMBL/GenBank/DDBJ whole genome shotgun (WGS) entry which is preliminary data.</text>
</comment>
<evidence type="ECO:0000313" key="7">
    <source>
        <dbReference type="EMBL" id="OQO69306.1"/>
    </source>
</evidence>
<protein>
    <submittedName>
        <fullName evidence="6 7">Integrase</fullName>
    </submittedName>
</protein>
<comment type="similarity">
    <text evidence="1">Belongs to the 'phage' integrase family.</text>
</comment>
<dbReference type="Gene3D" id="1.10.443.10">
    <property type="entry name" value="Intergrase catalytic core"/>
    <property type="match status" value="1"/>
</dbReference>
<evidence type="ECO:0000313" key="6">
    <source>
        <dbReference type="EMBL" id="GEL93193.1"/>
    </source>
</evidence>
<dbReference type="Pfam" id="PF14659">
    <property type="entry name" value="Phage_int_SAM_3"/>
    <property type="match status" value="1"/>
</dbReference>
<evidence type="ECO:0000313" key="8">
    <source>
        <dbReference type="Proteomes" id="UP000192477"/>
    </source>
</evidence>
<dbReference type="SUPFAM" id="SSF56349">
    <property type="entry name" value="DNA breaking-rejoining enzymes"/>
    <property type="match status" value="1"/>
</dbReference>
<gene>
    <name evidence="7" type="ORF">BH747_10405</name>
    <name evidence="6" type="ORF">EVI01_25300</name>
</gene>
<evidence type="ECO:0000256" key="1">
    <source>
        <dbReference type="ARBA" id="ARBA00008857"/>
    </source>
</evidence>
<dbReference type="InterPro" id="IPR013762">
    <property type="entry name" value="Integrase-like_cat_sf"/>
</dbReference>
<feature type="domain" description="Tyr recombinase" evidence="5">
    <location>
        <begin position="170"/>
        <end position="372"/>
    </location>
</feature>
<dbReference type="PANTHER" id="PTHR30629">
    <property type="entry name" value="PROPHAGE INTEGRASE"/>
    <property type="match status" value="1"/>
</dbReference>
<dbReference type="GO" id="GO:0006310">
    <property type="term" value="P:DNA recombination"/>
    <property type="evidence" value="ECO:0007669"/>
    <property type="project" value="UniProtKB-KW"/>
</dbReference>
<dbReference type="PANTHER" id="PTHR30629:SF6">
    <property type="entry name" value="PROPHAGE INTEGRASE INTA-RELATED"/>
    <property type="match status" value="1"/>
</dbReference>
<dbReference type="InterPro" id="IPR028259">
    <property type="entry name" value="AP2-like_int_N"/>
</dbReference>
<dbReference type="Proteomes" id="UP000321830">
    <property type="component" value="Unassembled WGS sequence"/>
</dbReference>
<dbReference type="Pfam" id="PF14657">
    <property type="entry name" value="Arm-DNA-bind_4"/>
    <property type="match status" value="1"/>
</dbReference>
<evidence type="ECO:0000313" key="9">
    <source>
        <dbReference type="Proteomes" id="UP000321830"/>
    </source>
</evidence>
<evidence type="ECO:0000259" key="5">
    <source>
        <dbReference type="PROSITE" id="PS51898"/>
    </source>
</evidence>
<dbReference type="AlphaFoldDB" id="A0A1V8YAI7"/>
<name>A0A1V8YAI7_9ENTE</name>
<dbReference type="InterPro" id="IPR010998">
    <property type="entry name" value="Integrase_recombinase_N"/>
</dbReference>
<dbReference type="STRING" id="112904.BH747_10405"/>
<keyword evidence="3" id="KW-0238">DNA-binding</keyword>
<evidence type="ECO:0000256" key="2">
    <source>
        <dbReference type="ARBA" id="ARBA00022908"/>
    </source>
</evidence>
<dbReference type="InterPro" id="IPR050808">
    <property type="entry name" value="Phage_Integrase"/>
</dbReference>
<dbReference type="Gene3D" id="1.10.150.130">
    <property type="match status" value="1"/>
</dbReference>
<dbReference type="Pfam" id="PF00589">
    <property type="entry name" value="Phage_integrase"/>
    <property type="match status" value="1"/>
</dbReference>
<evidence type="ECO:0000256" key="4">
    <source>
        <dbReference type="ARBA" id="ARBA00023172"/>
    </source>
</evidence>
<evidence type="ECO:0000256" key="3">
    <source>
        <dbReference type="ARBA" id="ARBA00023125"/>
    </source>
</evidence>
<dbReference type="EMBL" id="BJWF01000053">
    <property type="protein sequence ID" value="GEL93193.1"/>
    <property type="molecule type" value="Genomic_DNA"/>
</dbReference>
<dbReference type="GO" id="GO:0015074">
    <property type="term" value="P:DNA integration"/>
    <property type="evidence" value="ECO:0007669"/>
    <property type="project" value="UniProtKB-KW"/>
</dbReference>
<dbReference type="InterPro" id="IPR002104">
    <property type="entry name" value="Integrase_catalytic"/>
</dbReference>
<dbReference type="RefSeq" id="WP_010752316.1">
    <property type="nucleotide sequence ID" value="NZ_BJWF01000053.1"/>
</dbReference>
<dbReference type="PROSITE" id="PS51898">
    <property type="entry name" value="TYR_RECOMBINASE"/>
    <property type="match status" value="1"/>
</dbReference>
<dbReference type="InterPro" id="IPR011010">
    <property type="entry name" value="DNA_brk_join_enz"/>
</dbReference>
<reference evidence="7 8" key="1">
    <citation type="journal article" date="2017" name="BMC Microbiol.">
        <title>Comparative genomics of Enterococcus spp. isolated from bovine feces.</title>
        <authorList>
            <person name="Beukers A.G."/>
            <person name="Zaheer R."/>
            <person name="Goji N."/>
            <person name="Amoako K.K."/>
            <person name="Chaves A.V."/>
            <person name="Ward M.P."/>
            <person name="McAllister T.A."/>
        </authorList>
    </citation>
    <scope>NUCLEOTIDE SEQUENCE [LARGE SCALE GENOMIC DNA]</scope>
    <source>
        <strain evidence="7 8">F1129D 143</strain>
    </source>
</reference>
<keyword evidence="4" id="KW-0233">DNA recombination</keyword>
<organism evidence="7 8">
    <name type="scientific">Enterococcus villorum</name>
    <dbReference type="NCBI Taxonomy" id="112904"/>
    <lineage>
        <taxon>Bacteria</taxon>
        <taxon>Bacillati</taxon>
        <taxon>Bacillota</taxon>
        <taxon>Bacilli</taxon>
        <taxon>Lactobacillales</taxon>
        <taxon>Enterococcaceae</taxon>
        <taxon>Enterococcus</taxon>
    </lineage>
</organism>
<dbReference type="EMBL" id="MJEA01000011">
    <property type="protein sequence ID" value="OQO69306.1"/>
    <property type="molecule type" value="Genomic_DNA"/>
</dbReference>
<dbReference type="OrthoDB" id="9803188at2"/>
<dbReference type="InterPro" id="IPR004107">
    <property type="entry name" value="Integrase_SAM-like_N"/>
</dbReference>
<accession>A0A1V8YAI7</accession>
<keyword evidence="2" id="KW-0229">DNA integration</keyword>
<sequence length="380" mass="44368">MAKFEQYKKKNGEKAWKFQAYLGINPETGKPVKTTRRNFKTQREAKLALARLQSEYEDNLLKNDKPKTYKDVYDLWMTEYKRTVRGSTLLKTERIFKNHVLEELGDIYISEITPIKIQKLMDKWANKYDTAPKMMNYTGLVFKYAVRFGIIESNPTDAIRKPKRRKKATVEEPFYDKKQLKLFLDELYNQPNLKIQAFFRLLAMTGMRKQEAGALEWRDIDFKAKTVNIYKAVTRTANGLEIDTTKTVGSSRIISIDQGTLDKLLEWKEAVLPPSDEWLVFGHSSAKNPHDIMSLDTSRKWLLNIQDQMDKKQKKKLPRITVHGFRHTQASLLIEMGASLKEVQFRLGHEDIQTTMNTYAHVSKLAKEQLADKFNKFIDL</sequence>
<proteinExistence type="inferred from homology"/>
<reference evidence="6 9" key="2">
    <citation type="submission" date="2019-07" db="EMBL/GenBank/DDBJ databases">
        <title>Whole genome shotgun sequence of Enterococcus villorum NBRC 100699.</title>
        <authorList>
            <person name="Hosoyama A."/>
            <person name="Uohara A."/>
            <person name="Ohji S."/>
            <person name="Ichikawa N."/>
        </authorList>
    </citation>
    <scope>NUCLEOTIDE SEQUENCE [LARGE SCALE GENOMIC DNA]</scope>
    <source>
        <strain evidence="6 9">NBRC 100699</strain>
    </source>
</reference>
<dbReference type="Proteomes" id="UP000192477">
    <property type="component" value="Unassembled WGS sequence"/>
</dbReference>